<dbReference type="PROSITE" id="PS00409">
    <property type="entry name" value="PROKAR_NTER_METHYL"/>
    <property type="match status" value="1"/>
</dbReference>
<dbReference type="AlphaFoldDB" id="A0A1F5NP64"/>
<dbReference type="Pfam" id="PF07963">
    <property type="entry name" value="N_methyl"/>
    <property type="match status" value="1"/>
</dbReference>
<keyword evidence="1" id="KW-1133">Transmembrane helix</keyword>
<comment type="caution">
    <text evidence="2">The sequence shown here is derived from an EMBL/GenBank/DDBJ whole genome shotgun (WGS) entry which is preliminary data.</text>
</comment>
<reference evidence="2 3" key="1">
    <citation type="journal article" date="2016" name="Nat. Commun.">
        <title>Thousands of microbial genomes shed light on interconnected biogeochemical processes in an aquifer system.</title>
        <authorList>
            <person name="Anantharaman K."/>
            <person name="Brown C.T."/>
            <person name="Hug L.A."/>
            <person name="Sharon I."/>
            <person name="Castelle C.J."/>
            <person name="Probst A.J."/>
            <person name="Thomas B.C."/>
            <person name="Singh A."/>
            <person name="Wilkins M.J."/>
            <person name="Karaoz U."/>
            <person name="Brodie E.L."/>
            <person name="Williams K.H."/>
            <person name="Hubbard S.S."/>
            <person name="Banfield J.F."/>
        </authorList>
    </citation>
    <scope>NUCLEOTIDE SEQUENCE [LARGE SCALE GENOMIC DNA]</scope>
</reference>
<keyword evidence="1" id="KW-0812">Transmembrane</keyword>
<evidence type="ECO:0000313" key="2">
    <source>
        <dbReference type="EMBL" id="OGE79477.1"/>
    </source>
</evidence>
<dbReference type="InterPro" id="IPR012902">
    <property type="entry name" value="N_methyl_site"/>
</dbReference>
<feature type="transmembrane region" description="Helical" evidence="1">
    <location>
        <begin position="20"/>
        <end position="47"/>
    </location>
</feature>
<protein>
    <recommendedName>
        <fullName evidence="4">Type II secretion system protein J</fullName>
    </recommendedName>
</protein>
<evidence type="ECO:0000313" key="3">
    <source>
        <dbReference type="Proteomes" id="UP000176864"/>
    </source>
</evidence>
<dbReference type="EMBL" id="MFEK01000002">
    <property type="protein sequence ID" value="OGE79477.1"/>
    <property type="molecule type" value="Genomic_DNA"/>
</dbReference>
<proteinExistence type="predicted"/>
<sequence length="204" mass="22241">MNTKEKVNKSNPKKLKSYKLQAGFTLIEAVVSAGVFALAATSIVGVYTSIQRINSRARALEAIEQNIRFINSDLTKLISNGSIDYARYTGGSVPQPSTPDLYLSDESGQQVYIHLSSLAPFDSLMIEKGAIPNTSVYNSQDVKVLNFKVYIAPATNPLVSGPGAPNEQPTVTIFIEFQANLGGRDAVRQTYQTTVATKQYPELF</sequence>
<dbReference type="Proteomes" id="UP000176864">
    <property type="component" value="Unassembled WGS sequence"/>
</dbReference>
<keyword evidence="1" id="KW-0472">Membrane</keyword>
<gene>
    <name evidence="2" type="ORF">A2751_01520</name>
</gene>
<evidence type="ECO:0000256" key="1">
    <source>
        <dbReference type="SAM" id="Phobius"/>
    </source>
</evidence>
<evidence type="ECO:0008006" key="4">
    <source>
        <dbReference type="Google" id="ProtNLM"/>
    </source>
</evidence>
<organism evidence="2 3">
    <name type="scientific">Candidatus Doudnabacteria bacterium RIFCSPHIGHO2_01_FULL_46_14</name>
    <dbReference type="NCBI Taxonomy" id="1817824"/>
    <lineage>
        <taxon>Bacteria</taxon>
        <taxon>Candidatus Doudnaibacteriota</taxon>
    </lineage>
</organism>
<dbReference type="STRING" id="1817824.A2751_01520"/>
<accession>A0A1F5NP64</accession>
<name>A0A1F5NP64_9BACT</name>